<accession>A0A1H0NXV2</accession>
<dbReference type="STRING" id="94869.SAMN04488529_101991"/>
<dbReference type="OrthoDB" id="9795583at2"/>
<evidence type="ECO:0000256" key="2">
    <source>
        <dbReference type="ARBA" id="ARBA00023015"/>
    </source>
</evidence>
<dbReference type="Gene3D" id="1.10.4040.10">
    <property type="entry name" value="Penicillinase repressor domain"/>
    <property type="match status" value="1"/>
</dbReference>
<dbReference type="EMBL" id="FNJM01000001">
    <property type="protein sequence ID" value="SDO97220.1"/>
    <property type="molecule type" value="Genomic_DNA"/>
</dbReference>
<keyword evidence="2" id="KW-0805">Transcription regulation</keyword>
<gene>
    <name evidence="5" type="ORF">SAMN04488529_101991</name>
</gene>
<evidence type="ECO:0000256" key="3">
    <source>
        <dbReference type="ARBA" id="ARBA00023125"/>
    </source>
</evidence>
<dbReference type="InterPro" id="IPR005650">
    <property type="entry name" value="BlaI_family"/>
</dbReference>
<dbReference type="GO" id="GO:0045892">
    <property type="term" value="P:negative regulation of DNA-templated transcription"/>
    <property type="evidence" value="ECO:0007669"/>
    <property type="project" value="InterPro"/>
</dbReference>
<keyword evidence="6" id="KW-1185">Reference proteome</keyword>
<evidence type="ECO:0000313" key="6">
    <source>
        <dbReference type="Proteomes" id="UP000198597"/>
    </source>
</evidence>
<sequence>MLPKISDAEWEVMKIIWSSSKITSSEIINELNDKSKWTSSTIKSLINRLLNKKAISFEKKSKEYFYYSLVSEKECIKEESESFVNRVFNGSFNSMFVNFVKSESLSEEDIEELRQILNTSKNRGEM</sequence>
<proteinExistence type="inferred from homology"/>
<dbReference type="InterPro" id="IPR036390">
    <property type="entry name" value="WH_DNA-bd_sf"/>
</dbReference>
<dbReference type="AlphaFoldDB" id="A0A1H0NXV2"/>
<dbReference type="InterPro" id="IPR036388">
    <property type="entry name" value="WH-like_DNA-bd_sf"/>
</dbReference>
<keyword evidence="3" id="KW-0238">DNA-binding</keyword>
<protein>
    <submittedName>
        <fullName evidence="5">BlaI family transcriptional regulator, penicillinase repressor</fullName>
    </submittedName>
</protein>
<organism evidence="5 6">
    <name type="scientific">Clostridium gasigenes</name>
    <dbReference type="NCBI Taxonomy" id="94869"/>
    <lineage>
        <taxon>Bacteria</taxon>
        <taxon>Bacillati</taxon>
        <taxon>Bacillota</taxon>
        <taxon>Clostridia</taxon>
        <taxon>Eubacteriales</taxon>
        <taxon>Clostridiaceae</taxon>
        <taxon>Clostridium</taxon>
    </lineage>
</organism>
<dbReference type="Pfam" id="PF03965">
    <property type="entry name" value="Penicillinase_R"/>
    <property type="match status" value="1"/>
</dbReference>
<comment type="similarity">
    <text evidence="1">Belongs to the BlaI transcriptional regulatory family.</text>
</comment>
<evidence type="ECO:0000313" key="5">
    <source>
        <dbReference type="EMBL" id="SDO97220.1"/>
    </source>
</evidence>
<evidence type="ECO:0000256" key="4">
    <source>
        <dbReference type="ARBA" id="ARBA00023163"/>
    </source>
</evidence>
<dbReference type="Proteomes" id="UP000198597">
    <property type="component" value="Unassembled WGS sequence"/>
</dbReference>
<reference evidence="5 6" key="1">
    <citation type="submission" date="2016-10" db="EMBL/GenBank/DDBJ databases">
        <authorList>
            <person name="de Groot N.N."/>
        </authorList>
    </citation>
    <scope>NUCLEOTIDE SEQUENCE [LARGE SCALE GENOMIC DNA]</scope>
    <source>
        <strain evidence="5 6">DSM 12272</strain>
    </source>
</reference>
<dbReference type="GO" id="GO:0003677">
    <property type="term" value="F:DNA binding"/>
    <property type="evidence" value="ECO:0007669"/>
    <property type="project" value="UniProtKB-KW"/>
</dbReference>
<dbReference type="SUPFAM" id="SSF46785">
    <property type="entry name" value="Winged helix' DNA-binding domain"/>
    <property type="match status" value="1"/>
</dbReference>
<name>A0A1H0NXV2_9CLOT</name>
<keyword evidence="4" id="KW-0804">Transcription</keyword>
<dbReference type="PIRSF" id="PIRSF019455">
    <property type="entry name" value="CopR_AtkY"/>
    <property type="match status" value="1"/>
</dbReference>
<evidence type="ECO:0000256" key="1">
    <source>
        <dbReference type="ARBA" id="ARBA00011046"/>
    </source>
</evidence>
<dbReference type="Gene3D" id="1.10.10.10">
    <property type="entry name" value="Winged helix-like DNA-binding domain superfamily/Winged helix DNA-binding domain"/>
    <property type="match status" value="1"/>
</dbReference>
<dbReference type="RefSeq" id="WP_089966385.1">
    <property type="nucleotide sequence ID" value="NZ_FNJM01000001.1"/>
</dbReference>